<evidence type="ECO:0000313" key="3">
    <source>
        <dbReference type="WBParaSite" id="TCNE_0001659401-mRNA-1"/>
    </source>
</evidence>
<feature type="compositionally biased region" description="Acidic residues" evidence="1">
    <location>
        <begin position="115"/>
        <end position="138"/>
    </location>
</feature>
<dbReference type="Proteomes" id="UP000050794">
    <property type="component" value="Unassembled WGS sequence"/>
</dbReference>
<feature type="compositionally biased region" description="Polar residues" evidence="1">
    <location>
        <begin position="139"/>
        <end position="151"/>
    </location>
</feature>
<proteinExistence type="predicted"/>
<accession>A0A183V773</accession>
<dbReference type="WBParaSite" id="TCNE_0001659401-mRNA-1">
    <property type="protein sequence ID" value="TCNE_0001659401-mRNA-1"/>
    <property type="gene ID" value="TCNE_0001659401"/>
</dbReference>
<feature type="compositionally biased region" description="Basic and acidic residues" evidence="1">
    <location>
        <begin position="16"/>
        <end position="25"/>
    </location>
</feature>
<organism evidence="2 3">
    <name type="scientific">Toxocara canis</name>
    <name type="common">Canine roundworm</name>
    <dbReference type="NCBI Taxonomy" id="6265"/>
    <lineage>
        <taxon>Eukaryota</taxon>
        <taxon>Metazoa</taxon>
        <taxon>Ecdysozoa</taxon>
        <taxon>Nematoda</taxon>
        <taxon>Chromadorea</taxon>
        <taxon>Rhabditida</taxon>
        <taxon>Spirurina</taxon>
        <taxon>Ascaridomorpha</taxon>
        <taxon>Ascaridoidea</taxon>
        <taxon>Toxocaridae</taxon>
        <taxon>Toxocara</taxon>
    </lineage>
</organism>
<protein>
    <submittedName>
        <fullName evidence="3">Protein SPT2 homolog</fullName>
    </submittedName>
</protein>
<sequence>LKVIEDQEKKRYLREVQQMKDDPAKKTRNRHIEKRKNGLRMTNEKGLHRKTTRKTIPKRRESKASISEDNYLAVKAHIEADKMPPLPAKRPPSSSKPVVVQPPPPPPLVQPDDAYVYEDDFEDYSDDFEEDTEDEEDASSNAQKSAGTDANSESISKSSTEKERLQKYGESPMIRRILNRSEPAESEGSKAVERKVRRCYF</sequence>
<evidence type="ECO:0000313" key="2">
    <source>
        <dbReference type="Proteomes" id="UP000050794"/>
    </source>
</evidence>
<name>A0A183V773_TOXCA</name>
<feature type="compositionally biased region" description="Basic residues" evidence="1">
    <location>
        <begin position="26"/>
        <end position="38"/>
    </location>
</feature>
<keyword evidence="2" id="KW-1185">Reference proteome</keyword>
<feature type="compositionally biased region" description="Basic residues" evidence="1">
    <location>
        <begin position="47"/>
        <end position="57"/>
    </location>
</feature>
<reference evidence="3" key="1">
    <citation type="submission" date="2016-06" db="UniProtKB">
        <authorList>
            <consortium name="WormBaseParasite"/>
        </authorList>
    </citation>
    <scope>IDENTIFICATION</scope>
</reference>
<evidence type="ECO:0000256" key="1">
    <source>
        <dbReference type="SAM" id="MobiDB-lite"/>
    </source>
</evidence>
<feature type="compositionally biased region" description="Pro residues" evidence="1">
    <location>
        <begin position="100"/>
        <end position="109"/>
    </location>
</feature>
<feature type="region of interest" description="Disordered" evidence="1">
    <location>
        <begin position="16"/>
        <end position="193"/>
    </location>
</feature>
<dbReference type="AlphaFoldDB" id="A0A183V773"/>